<evidence type="ECO:0000313" key="1">
    <source>
        <dbReference type="EMBL" id="CRL30156.1"/>
    </source>
</evidence>
<sequence length="60" mass="6301">MTGKTEDMREEDSELIATGAIVCTVMILLRGDGNLGLGIGSLDSSPHCIMGADWGPQHSL</sequence>
<gene>
    <name evidence="1" type="ORF">PCAMFM013_S045g000022</name>
</gene>
<evidence type="ECO:0000313" key="2">
    <source>
        <dbReference type="Proteomes" id="UP000053732"/>
    </source>
</evidence>
<dbReference type="EMBL" id="HG793178">
    <property type="protein sequence ID" value="CRL30156.1"/>
    <property type="molecule type" value="Genomic_DNA"/>
</dbReference>
<keyword evidence="2" id="KW-1185">Reference proteome</keyword>
<dbReference type="Proteomes" id="UP000053732">
    <property type="component" value="Unassembled WGS sequence"/>
</dbReference>
<protein>
    <submittedName>
        <fullName evidence="1">Str. FM013</fullName>
    </submittedName>
</protein>
<organism evidence="1 2">
    <name type="scientific">Penicillium camemberti (strain FM 013)</name>
    <dbReference type="NCBI Taxonomy" id="1429867"/>
    <lineage>
        <taxon>Eukaryota</taxon>
        <taxon>Fungi</taxon>
        <taxon>Dikarya</taxon>
        <taxon>Ascomycota</taxon>
        <taxon>Pezizomycotina</taxon>
        <taxon>Eurotiomycetes</taxon>
        <taxon>Eurotiomycetidae</taxon>
        <taxon>Eurotiales</taxon>
        <taxon>Aspergillaceae</taxon>
        <taxon>Penicillium</taxon>
    </lineage>
</organism>
<accession>A0A0G4PUY7</accession>
<name>A0A0G4PUY7_PENC3</name>
<proteinExistence type="predicted"/>
<reference evidence="1 2" key="1">
    <citation type="journal article" date="2014" name="Nat. Commun.">
        <title>Multiple recent horizontal transfers of a large genomic region in cheese making fungi.</title>
        <authorList>
            <person name="Cheeseman K."/>
            <person name="Ropars J."/>
            <person name="Renault P."/>
            <person name="Dupont J."/>
            <person name="Gouzy J."/>
            <person name="Branca A."/>
            <person name="Abraham A.L."/>
            <person name="Ceppi M."/>
            <person name="Conseiller E."/>
            <person name="Debuchy R."/>
            <person name="Malagnac F."/>
            <person name="Goarin A."/>
            <person name="Silar P."/>
            <person name="Lacoste S."/>
            <person name="Sallet E."/>
            <person name="Bensimon A."/>
            <person name="Giraud T."/>
            <person name="Brygoo Y."/>
        </authorList>
    </citation>
    <scope>NUCLEOTIDE SEQUENCE [LARGE SCALE GENOMIC DNA]</scope>
    <source>
        <strain evidence="2">FM 013</strain>
    </source>
</reference>
<dbReference type="AlphaFoldDB" id="A0A0G4PUY7"/>